<feature type="domain" description="N-acetyltransferase" evidence="2">
    <location>
        <begin position="73"/>
        <end position="243"/>
    </location>
</feature>
<evidence type="ECO:0000313" key="4">
    <source>
        <dbReference type="Proteomes" id="UP000660675"/>
    </source>
</evidence>
<accession>A0ABQ2VSD8</accession>
<reference evidence="4" key="1">
    <citation type="journal article" date="2019" name="Int. J. Syst. Evol. Microbiol.">
        <title>The Global Catalogue of Microorganisms (GCM) 10K type strain sequencing project: providing services to taxonomists for standard genome sequencing and annotation.</title>
        <authorList>
            <consortium name="The Broad Institute Genomics Platform"/>
            <consortium name="The Broad Institute Genome Sequencing Center for Infectious Disease"/>
            <person name="Wu L."/>
            <person name="Ma J."/>
        </authorList>
    </citation>
    <scope>NUCLEOTIDE SEQUENCE [LARGE SCALE GENOMIC DNA]</scope>
    <source>
        <strain evidence="4">JCM 4376</strain>
    </source>
</reference>
<dbReference type="Pfam" id="PF13302">
    <property type="entry name" value="Acetyltransf_3"/>
    <property type="match status" value="1"/>
</dbReference>
<name>A0ABQ2VSD8_9ACTN</name>
<protein>
    <submittedName>
        <fullName evidence="3">Acetyltransferase</fullName>
    </submittedName>
</protein>
<dbReference type="InterPro" id="IPR000182">
    <property type="entry name" value="GNAT_dom"/>
</dbReference>
<dbReference type="InterPro" id="IPR016181">
    <property type="entry name" value="Acyl_CoA_acyltransferase"/>
</dbReference>
<dbReference type="Gene3D" id="3.40.630.30">
    <property type="match status" value="1"/>
</dbReference>
<dbReference type="PROSITE" id="PS51186">
    <property type="entry name" value="GNAT"/>
    <property type="match status" value="1"/>
</dbReference>
<feature type="region of interest" description="Disordered" evidence="1">
    <location>
        <begin position="22"/>
        <end position="42"/>
    </location>
</feature>
<evidence type="ECO:0000256" key="1">
    <source>
        <dbReference type="SAM" id="MobiDB-lite"/>
    </source>
</evidence>
<gene>
    <name evidence="3" type="ORF">GCM10015535_01430</name>
</gene>
<keyword evidence="4" id="KW-1185">Reference proteome</keyword>
<dbReference type="PANTHER" id="PTHR43441">
    <property type="entry name" value="RIBOSOMAL-PROTEIN-SERINE ACETYLTRANSFERASE"/>
    <property type="match status" value="1"/>
</dbReference>
<comment type="caution">
    <text evidence="3">The sequence shown here is derived from an EMBL/GenBank/DDBJ whole genome shotgun (WGS) entry which is preliminary data.</text>
</comment>
<dbReference type="SUPFAM" id="SSF55729">
    <property type="entry name" value="Acyl-CoA N-acyltransferases (Nat)"/>
    <property type="match status" value="1"/>
</dbReference>
<dbReference type="InterPro" id="IPR051908">
    <property type="entry name" value="Ribosomal_N-acetyltransferase"/>
</dbReference>
<evidence type="ECO:0000313" key="3">
    <source>
        <dbReference type="EMBL" id="GGV73790.1"/>
    </source>
</evidence>
<evidence type="ECO:0000259" key="2">
    <source>
        <dbReference type="PROSITE" id="PS51186"/>
    </source>
</evidence>
<proteinExistence type="predicted"/>
<dbReference type="Proteomes" id="UP000660675">
    <property type="component" value="Unassembled WGS sequence"/>
</dbReference>
<sequence>MAGFADHVQAVQAADEQVGRTGPFVRVPAGREKRPWQPSPCHDAPMPYLVPPHIPPGRFAESAQPALAVADDLLLRPWRREDAPAVMTAFSDPAIQHWHLRRADSEDEARDWIEQWRDAWHSETAAHWAVVRPLGAGDAIGEVLGRISLRSLIPGIGQAECAYWVLPAARGRGLAPRAVSALAHWAFEEIGFERLELAHSVLNEASCRVAVKTGFALEGTRRRSHLHADGWHDMHLHARLRADGAQG</sequence>
<dbReference type="PANTHER" id="PTHR43441:SF10">
    <property type="entry name" value="ACETYLTRANSFERASE"/>
    <property type="match status" value="1"/>
</dbReference>
<dbReference type="EMBL" id="BMTF01000001">
    <property type="protein sequence ID" value="GGV73790.1"/>
    <property type="molecule type" value="Genomic_DNA"/>
</dbReference>
<organism evidence="3 4">
    <name type="scientific">Streptomyces gelaticus</name>
    <dbReference type="NCBI Taxonomy" id="285446"/>
    <lineage>
        <taxon>Bacteria</taxon>
        <taxon>Bacillati</taxon>
        <taxon>Actinomycetota</taxon>
        <taxon>Actinomycetes</taxon>
        <taxon>Kitasatosporales</taxon>
        <taxon>Streptomycetaceae</taxon>
        <taxon>Streptomyces</taxon>
    </lineage>
</organism>